<dbReference type="InterPro" id="IPR018934">
    <property type="entry name" value="RIO_dom"/>
</dbReference>
<evidence type="ECO:0000256" key="8">
    <source>
        <dbReference type="ARBA" id="ARBA00022840"/>
    </source>
</evidence>
<evidence type="ECO:0000256" key="1">
    <source>
        <dbReference type="ARBA" id="ARBA00009196"/>
    </source>
</evidence>
<name>A0A6N0NWB9_9CREN</name>
<evidence type="ECO:0000256" key="11">
    <source>
        <dbReference type="ARBA" id="ARBA00048679"/>
    </source>
</evidence>
<sequence>MNRIRRGKEVRREKDSDLFKTVDSTFDTSTSLALLYVMRKLGIEVIMGAIASGKEAKVYPAKTREENYLALKVYYTSTASHKKALSRYIAMDSRHKIKATSTKDLIYGWARKEFGNLKRLYEAGVSVPKPYLVHKNLLVMEFLGHDGVRAPLLFEYEDITQELYEKVLEQITLMIGKAKMVHSDLSEYNIMVFDSSPVIIDVGQSIQLSDDPNLEFLNKDLKNINRFFSSRGINVRPVEEILNSVLSTS</sequence>
<dbReference type="GO" id="GO:0005524">
    <property type="term" value="F:ATP binding"/>
    <property type="evidence" value="ECO:0007669"/>
    <property type="project" value="UniProtKB-KW"/>
</dbReference>
<comment type="catalytic activity">
    <reaction evidence="11">
        <text>L-seryl-[protein] + ATP = O-phospho-L-seryl-[protein] + ADP + H(+)</text>
        <dbReference type="Rhea" id="RHEA:17989"/>
        <dbReference type="Rhea" id="RHEA-COMP:9863"/>
        <dbReference type="Rhea" id="RHEA-COMP:11604"/>
        <dbReference type="ChEBI" id="CHEBI:15378"/>
        <dbReference type="ChEBI" id="CHEBI:29999"/>
        <dbReference type="ChEBI" id="CHEBI:30616"/>
        <dbReference type="ChEBI" id="CHEBI:83421"/>
        <dbReference type="ChEBI" id="CHEBI:456216"/>
        <dbReference type="EC" id="2.7.11.1"/>
    </reaction>
</comment>
<comment type="catalytic activity">
    <reaction evidence="10">
        <text>L-threonyl-[protein] + ATP = O-phospho-L-threonyl-[protein] + ADP + H(+)</text>
        <dbReference type="Rhea" id="RHEA:46608"/>
        <dbReference type="Rhea" id="RHEA-COMP:11060"/>
        <dbReference type="Rhea" id="RHEA-COMP:11605"/>
        <dbReference type="ChEBI" id="CHEBI:15378"/>
        <dbReference type="ChEBI" id="CHEBI:30013"/>
        <dbReference type="ChEBI" id="CHEBI:30616"/>
        <dbReference type="ChEBI" id="CHEBI:61977"/>
        <dbReference type="ChEBI" id="CHEBI:456216"/>
        <dbReference type="EC" id="2.7.11.1"/>
    </reaction>
</comment>
<keyword evidence="3" id="KW-0723">Serine/threonine-protein kinase</keyword>
<feature type="domain" description="Protein kinase" evidence="12">
    <location>
        <begin position="44"/>
        <end position="249"/>
    </location>
</feature>
<proteinExistence type="inferred from homology"/>
<dbReference type="CDD" id="cd05145">
    <property type="entry name" value="RIO1_like"/>
    <property type="match status" value="1"/>
</dbReference>
<evidence type="ECO:0000256" key="10">
    <source>
        <dbReference type="ARBA" id="ARBA00047899"/>
    </source>
</evidence>
<dbReference type="Gene3D" id="1.10.510.10">
    <property type="entry name" value="Transferase(Phosphotransferase) domain 1"/>
    <property type="match status" value="1"/>
</dbReference>
<evidence type="ECO:0000313" key="13">
    <source>
        <dbReference type="EMBL" id="QKR00507.1"/>
    </source>
</evidence>
<dbReference type="PANTHER" id="PTHR45723">
    <property type="entry name" value="SERINE/THREONINE-PROTEIN KINASE RIO1"/>
    <property type="match status" value="1"/>
</dbReference>
<keyword evidence="9" id="KW-0460">Magnesium</keyword>
<comment type="similarity">
    <text evidence="1">Belongs to the protein kinase superfamily. RIO-type Ser/Thr kinase family.</text>
</comment>
<dbReference type="GO" id="GO:0046872">
    <property type="term" value="F:metal ion binding"/>
    <property type="evidence" value="ECO:0007669"/>
    <property type="project" value="UniProtKB-KW"/>
</dbReference>
<protein>
    <recommendedName>
        <fullName evidence="2">non-specific serine/threonine protein kinase</fullName>
        <ecNumber evidence="2">2.7.11.1</ecNumber>
    </recommendedName>
</protein>
<dbReference type="EC" id="2.7.11.1" evidence="2"/>
<dbReference type="Proteomes" id="UP000509301">
    <property type="component" value="Chromosome"/>
</dbReference>
<dbReference type="InterPro" id="IPR000687">
    <property type="entry name" value="RIO_kinase"/>
</dbReference>
<accession>A0A6N0NWB9</accession>
<reference evidence="13 14" key="1">
    <citation type="submission" date="2020-02" db="EMBL/GenBank/DDBJ databases">
        <title>Comparative genome analysis reveals the metabolism and evolution of the thermophilic archaeal genus Metallosphaera.</title>
        <authorList>
            <person name="Jiang C."/>
        </authorList>
    </citation>
    <scope>NUCLEOTIDE SEQUENCE [LARGE SCALE GENOMIC DNA]</scope>
    <source>
        <strain evidence="13 14">Ric-A</strain>
    </source>
</reference>
<keyword evidence="5" id="KW-0479">Metal-binding</keyword>
<dbReference type="GeneID" id="55642097"/>
<gene>
    <name evidence="13" type="ORF">GWK48_09095</name>
</gene>
<dbReference type="KEGG" id="mten:GWK48_09095"/>
<evidence type="ECO:0000256" key="9">
    <source>
        <dbReference type="ARBA" id="ARBA00022842"/>
    </source>
</evidence>
<evidence type="ECO:0000259" key="12">
    <source>
        <dbReference type="PROSITE" id="PS50011"/>
    </source>
</evidence>
<evidence type="ECO:0000256" key="3">
    <source>
        <dbReference type="ARBA" id="ARBA00022527"/>
    </source>
</evidence>
<keyword evidence="8" id="KW-0067">ATP-binding</keyword>
<dbReference type="RefSeq" id="WP_174631560.1">
    <property type="nucleotide sequence ID" value="NZ_CP049074.1"/>
</dbReference>
<dbReference type="OrthoDB" id="31344at2157"/>
<dbReference type="AlphaFoldDB" id="A0A6N0NWB9"/>
<evidence type="ECO:0000256" key="7">
    <source>
        <dbReference type="ARBA" id="ARBA00022777"/>
    </source>
</evidence>
<evidence type="ECO:0000256" key="4">
    <source>
        <dbReference type="ARBA" id="ARBA00022679"/>
    </source>
</evidence>
<dbReference type="Gene3D" id="3.30.200.20">
    <property type="entry name" value="Phosphorylase Kinase, domain 1"/>
    <property type="match status" value="1"/>
</dbReference>
<dbReference type="InterPro" id="IPR051272">
    <property type="entry name" value="RIO-type_Ser/Thr_kinase"/>
</dbReference>
<evidence type="ECO:0000256" key="6">
    <source>
        <dbReference type="ARBA" id="ARBA00022741"/>
    </source>
</evidence>
<dbReference type="InterPro" id="IPR000719">
    <property type="entry name" value="Prot_kinase_dom"/>
</dbReference>
<evidence type="ECO:0000256" key="2">
    <source>
        <dbReference type="ARBA" id="ARBA00012513"/>
    </source>
</evidence>
<evidence type="ECO:0000313" key="14">
    <source>
        <dbReference type="Proteomes" id="UP000509301"/>
    </source>
</evidence>
<dbReference type="Pfam" id="PF01163">
    <property type="entry name" value="RIO1"/>
    <property type="match status" value="1"/>
</dbReference>
<dbReference type="SMART" id="SM00090">
    <property type="entry name" value="RIO"/>
    <property type="match status" value="1"/>
</dbReference>
<dbReference type="SUPFAM" id="SSF56112">
    <property type="entry name" value="Protein kinase-like (PK-like)"/>
    <property type="match status" value="1"/>
</dbReference>
<dbReference type="PROSITE" id="PS50011">
    <property type="entry name" value="PROTEIN_KINASE_DOM"/>
    <property type="match status" value="1"/>
</dbReference>
<keyword evidence="4" id="KW-0808">Transferase</keyword>
<dbReference type="GO" id="GO:0004674">
    <property type="term" value="F:protein serine/threonine kinase activity"/>
    <property type="evidence" value="ECO:0007669"/>
    <property type="project" value="UniProtKB-KW"/>
</dbReference>
<dbReference type="InterPro" id="IPR011009">
    <property type="entry name" value="Kinase-like_dom_sf"/>
</dbReference>
<organism evidence="13 14">
    <name type="scientific">Metallosphaera tengchongensis</name>
    <dbReference type="NCBI Taxonomy" id="1532350"/>
    <lineage>
        <taxon>Archaea</taxon>
        <taxon>Thermoproteota</taxon>
        <taxon>Thermoprotei</taxon>
        <taxon>Sulfolobales</taxon>
        <taxon>Sulfolobaceae</taxon>
        <taxon>Metallosphaera</taxon>
    </lineage>
</organism>
<dbReference type="EMBL" id="CP049074">
    <property type="protein sequence ID" value="QKR00507.1"/>
    <property type="molecule type" value="Genomic_DNA"/>
</dbReference>
<keyword evidence="6" id="KW-0547">Nucleotide-binding</keyword>
<evidence type="ECO:0000256" key="5">
    <source>
        <dbReference type="ARBA" id="ARBA00022723"/>
    </source>
</evidence>
<keyword evidence="14" id="KW-1185">Reference proteome</keyword>
<keyword evidence="7 13" id="KW-0418">Kinase</keyword>